<proteinExistence type="predicted"/>
<dbReference type="EMBL" id="JBHFQA010000006">
    <property type="protein sequence ID" value="KAL2097976.1"/>
    <property type="molecule type" value="Genomic_DNA"/>
</dbReference>
<dbReference type="GO" id="GO:1903037">
    <property type="term" value="P:regulation of leukocyte cell-cell adhesion"/>
    <property type="evidence" value="ECO:0007669"/>
    <property type="project" value="UniProtKB-ARBA"/>
</dbReference>
<dbReference type="PANTHER" id="PTHR24100:SF149">
    <property type="entry name" value="BG-LIKE ANTIGEN 1-RELATED"/>
    <property type="match status" value="1"/>
</dbReference>
<dbReference type="FunFam" id="2.60.40.10:FF:000142">
    <property type="entry name" value="V-set domain-containing T-cell activation inhibitor 1"/>
    <property type="match status" value="1"/>
</dbReference>
<dbReference type="SUPFAM" id="SSF48726">
    <property type="entry name" value="Immunoglobulin"/>
    <property type="match status" value="3"/>
</dbReference>
<dbReference type="InterPro" id="IPR036179">
    <property type="entry name" value="Ig-like_dom_sf"/>
</dbReference>
<keyword evidence="6" id="KW-0393">Immunoglobulin domain</keyword>
<reference evidence="11 12" key="1">
    <citation type="submission" date="2024-09" db="EMBL/GenBank/DDBJ databases">
        <title>A chromosome-level genome assembly of Gray's grenadier anchovy, Coilia grayii.</title>
        <authorList>
            <person name="Fu Z."/>
        </authorList>
    </citation>
    <scope>NUCLEOTIDE SEQUENCE [LARGE SCALE GENOMIC DNA]</scope>
    <source>
        <strain evidence="11">G4</strain>
        <tissue evidence="11">Muscle</tissue>
    </source>
</reference>
<comment type="subcellular location">
    <subcellularLocation>
        <location evidence="1">Membrane</location>
    </subcellularLocation>
</comment>
<dbReference type="InterPro" id="IPR007110">
    <property type="entry name" value="Ig-like_dom"/>
</dbReference>
<evidence type="ECO:0000256" key="5">
    <source>
        <dbReference type="ARBA" id="ARBA00023180"/>
    </source>
</evidence>
<organism evidence="11 12">
    <name type="scientific">Coilia grayii</name>
    <name type="common">Gray's grenadier anchovy</name>
    <dbReference type="NCBI Taxonomy" id="363190"/>
    <lineage>
        <taxon>Eukaryota</taxon>
        <taxon>Metazoa</taxon>
        <taxon>Chordata</taxon>
        <taxon>Craniata</taxon>
        <taxon>Vertebrata</taxon>
        <taxon>Euteleostomi</taxon>
        <taxon>Actinopterygii</taxon>
        <taxon>Neopterygii</taxon>
        <taxon>Teleostei</taxon>
        <taxon>Clupei</taxon>
        <taxon>Clupeiformes</taxon>
        <taxon>Clupeoidei</taxon>
        <taxon>Engraulidae</taxon>
        <taxon>Coilinae</taxon>
        <taxon>Coilia</taxon>
    </lineage>
</organism>
<feature type="compositionally biased region" description="Basic and acidic residues" evidence="7">
    <location>
        <begin position="302"/>
        <end position="318"/>
    </location>
</feature>
<sequence length="463" mass="51679">MTSVSHWTETWWVLLFVFVSCGDAVPDTFTVSGPDGPLSVWMGSSVFLPCSVSPAFTDSLELRWHRPEKYKTPVLLYEKQQIQEQSTDPQYRGRVSLTGELEKGNVSLKLENVTLADSGEYVCFVAGKKGYEQARVYLIVKAMGTHPVLSITDGGSGHMHVSCVSDGWFPKPTLTWRQQGDTEISQNFDTTVDAQGHVSVTSQLLLSPSMSKWLSCSVGLSEEERRESRILPYISDIDTVNELQKQLQTKDQSVWIVLFIVVFILLLFALAGLVFLYMKVLELKKKLKETDDGVEVPLQPNKDLKLDPPDDTKQHPAGKEGILSFSLSPKTSAVPMEIRWFKGKDCMYLYKNGQGKGQGSYNDRASLCKEDLENGSISLRLKNIQNEDVGNYVCQVIISKYLENALRINYSSYTKGCVIYPTECNIDEASRREMEASAKSLGSTCEAANTGEECPLVPEDRSV</sequence>
<accession>A0ABD1KFJ4</accession>
<keyword evidence="8" id="KW-0812">Transmembrane</keyword>
<evidence type="ECO:0000256" key="4">
    <source>
        <dbReference type="ARBA" id="ARBA00023157"/>
    </source>
</evidence>
<feature type="region of interest" description="Disordered" evidence="7">
    <location>
        <begin position="298"/>
        <end position="323"/>
    </location>
</feature>
<dbReference type="AlphaFoldDB" id="A0ABD1KFJ4"/>
<name>A0ABD1KFJ4_9TELE</name>
<feature type="signal peptide" evidence="9">
    <location>
        <begin position="1"/>
        <end position="24"/>
    </location>
</feature>
<dbReference type="InterPro" id="IPR003599">
    <property type="entry name" value="Ig_sub"/>
</dbReference>
<dbReference type="Pfam" id="PF22705">
    <property type="entry name" value="C2-set_3"/>
    <property type="match status" value="1"/>
</dbReference>
<keyword evidence="5" id="KW-0325">Glycoprotein</keyword>
<dbReference type="GO" id="GO:0016020">
    <property type="term" value="C:membrane"/>
    <property type="evidence" value="ECO:0007669"/>
    <property type="project" value="UniProtKB-SubCell"/>
</dbReference>
<dbReference type="InterPro" id="IPR053896">
    <property type="entry name" value="BTN3A2-like_Ig-C"/>
</dbReference>
<evidence type="ECO:0000313" key="11">
    <source>
        <dbReference type="EMBL" id="KAL2097976.1"/>
    </source>
</evidence>
<dbReference type="PROSITE" id="PS50835">
    <property type="entry name" value="IG_LIKE"/>
    <property type="match status" value="3"/>
</dbReference>
<evidence type="ECO:0000256" key="8">
    <source>
        <dbReference type="SAM" id="Phobius"/>
    </source>
</evidence>
<dbReference type="Pfam" id="PF07686">
    <property type="entry name" value="V-set"/>
    <property type="match status" value="2"/>
</dbReference>
<evidence type="ECO:0000256" key="3">
    <source>
        <dbReference type="ARBA" id="ARBA00023136"/>
    </source>
</evidence>
<gene>
    <name evidence="11" type="ORF">ACEWY4_007183</name>
</gene>
<dbReference type="GO" id="GO:0050863">
    <property type="term" value="P:regulation of T cell activation"/>
    <property type="evidence" value="ECO:0007669"/>
    <property type="project" value="UniProtKB-ARBA"/>
</dbReference>
<dbReference type="InterPro" id="IPR013783">
    <property type="entry name" value="Ig-like_fold"/>
</dbReference>
<dbReference type="SMART" id="SM00406">
    <property type="entry name" value="IGv"/>
    <property type="match status" value="2"/>
</dbReference>
<evidence type="ECO:0000256" key="9">
    <source>
        <dbReference type="SAM" id="SignalP"/>
    </source>
</evidence>
<feature type="domain" description="Ig-like" evidence="10">
    <location>
        <begin position="26"/>
        <end position="125"/>
    </location>
</feature>
<dbReference type="SMART" id="SM00409">
    <property type="entry name" value="IG"/>
    <property type="match status" value="2"/>
</dbReference>
<dbReference type="InterPro" id="IPR050504">
    <property type="entry name" value="IgSF_BTN/MOG"/>
</dbReference>
<feature type="chain" id="PRO_5044788958" description="Ig-like domain-containing protein" evidence="9">
    <location>
        <begin position="25"/>
        <end position="463"/>
    </location>
</feature>
<dbReference type="Proteomes" id="UP001591681">
    <property type="component" value="Unassembled WGS sequence"/>
</dbReference>
<evidence type="ECO:0000313" key="12">
    <source>
        <dbReference type="Proteomes" id="UP001591681"/>
    </source>
</evidence>
<keyword evidence="2 9" id="KW-0732">Signal</keyword>
<protein>
    <recommendedName>
        <fullName evidence="10">Ig-like domain-containing protein</fullName>
    </recommendedName>
</protein>
<dbReference type="PANTHER" id="PTHR24100">
    <property type="entry name" value="BUTYROPHILIN"/>
    <property type="match status" value="1"/>
</dbReference>
<evidence type="ECO:0000256" key="2">
    <source>
        <dbReference type="ARBA" id="ARBA00022729"/>
    </source>
</evidence>
<keyword evidence="12" id="KW-1185">Reference proteome</keyword>
<keyword evidence="8" id="KW-1133">Transmembrane helix</keyword>
<evidence type="ECO:0000256" key="7">
    <source>
        <dbReference type="SAM" id="MobiDB-lite"/>
    </source>
</evidence>
<comment type="caution">
    <text evidence="11">The sequence shown here is derived from an EMBL/GenBank/DDBJ whole genome shotgun (WGS) entry which is preliminary data.</text>
</comment>
<keyword evidence="3 8" id="KW-0472">Membrane</keyword>
<evidence type="ECO:0000259" key="10">
    <source>
        <dbReference type="PROSITE" id="PS50835"/>
    </source>
</evidence>
<dbReference type="InterPro" id="IPR013106">
    <property type="entry name" value="Ig_V-set"/>
</dbReference>
<evidence type="ECO:0000256" key="1">
    <source>
        <dbReference type="ARBA" id="ARBA00004370"/>
    </source>
</evidence>
<keyword evidence="4" id="KW-1015">Disulfide bond</keyword>
<feature type="transmembrane region" description="Helical" evidence="8">
    <location>
        <begin position="254"/>
        <end position="278"/>
    </location>
</feature>
<feature type="domain" description="Ig-like" evidence="10">
    <location>
        <begin position="300"/>
        <end position="396"/>
    </location>
</feature>
<dbReference type="Gene3D" id="2.60.40.10">
    <property type="entry name" value="Immunoglobulins"/>
    <property type="match status" value="3"/>
</dbReference>
<evidence type="ECO:0000256" key="6">
    <source>
        <dbReference type="ARBA" id="ARBA00023319"/>
    </source>
</evidence>
<feature type="domain" description="Ig-like" evidence="10">
    <location>
        <begin position="147"/>
        <end position="232"/>
    </location>
</feature>